<dbReference type="PROSITE" id="PS51198">
    <property type="entry name" value="UVRD_HELICASE_ATP_BIND"/>
    <property type="match status" value="1"/>
</dbReference>
<evidence type="ECO:0000313" key="13">
    <source>
        <dbReference type="Proteomes" id="UP000031516"/>
    </source>
</evidence>
<dbReference type="GO" id="GO:0043138">
    <property type="term" value="F:3'-5' DNA helicase activity"/>
    <property type="evidence" value="ECO:0007669"/>
    <property type="project" value="UniProtKB-EC"/>
</dbReference>
<organism evidence="12 13">
    <name type="scientific">Kluyveromyces dobzhanskii CBS 2104</name>
    <dbReference type="NCBI Taxonomy" id="1427455"/>
    <lineage>
        <taxon>Eukaryota</taxon>
        <taxon>Fungi</taxon>
        <taxon>Dikarya</taxon>
        <taxon>Ascomycota</taxon>
        <taxon>Saccharomycotina</taxon>
        <taxon>Saccharomycetes</taxon>
        <taxon>Saccharomycetales</taxon>
        <taxon>Saccharomycetaceae</taxon>
        <taxon>Kluyveromyces</taxon>
    </lineage>
</organism>
<keyword evidence="4 9" id="KW-0067">ATP-binding</keyword>
<dbReference type="EC" id="5.6.2.4" evidence="7"/>
<comment type="catalytic activity">
    <reaction evidence="8">
        <text>ATP + H2O = ADP + phosphate + H(+)</text>
        <dbReference type="Rhea" id="RHEA:13065"/>
        <dbReference type="ChEBI" id="CHEBI:15377"/>
        <dbReference type="ChEBI" id="CHEBI:15378"/>
        <dbReference type="ChEBI" id="CHEBI:30616"/>
        <dbReference type="ChEBI" id="CHEBI:43474"/>
        <dbReference type="ChEBI" id="CHEBI:456216"/>
        <dbReference type="EC" id="5.6.2.4"/>
    </reaction>
</comment>
<keyword evidence="5" id="KW-0413">Isomerase</keyword>
<sequence length="707" mass="80373">MKTPTKSQTDIIQFPYTPNTTLKVIAGPGSGKTYTLLCKVRHLIDTEQLKPSEIVILSLTNKAIDNITDNLLQVFQERNDGKYTVSEVDEIVSQIGIYTIHGLSNRVVTENMGIVNIIEENGWRGLVKLIPKEFWTKRKINTTNDRFITKKLQKLLAEYQIDSKDIDETIEKLTKLMKYSNVLTNDDLIKMAVEFLKTPNSEIDCSFTKFILDEAKVIIIDEFQDLHPGIIRLLETIIGHKQLLLFGDTNQSIYEFLGSNKEVMNELDRLKPEGQKFTKYIYDNFRCTPEISSTANAVINRSICSDISPEHVVKKDPSNVLPIKYNCDELIDELDFIVSEICQLACSSAKLSDIAILTRTNAHSKAIADHLNTFGIPVTKLTAKPDWMSDQRIRFVIDIIQLAVSTIEEADLPDNAPLTMRTKSDFSVIVTLAALKGFGSNTLQKIHESATAGNTSIWRFLNESPTSQWGLTPAVTKKVENYSRVMSSLMNDPPILTIEQPHTLIEKCSDVISKLDLPLFVGNDRAELKSFELNLKEFYMAMKMVTLNKPHGLSLASWFLQTFHDQSILCHNNPSSLTDNGQSLGSVNVSTIHSSKGLEFPVVFLMGRSDYGNFPIESNLLYVAMTRARNLLYLTNVQHRSLLTLPTQKFSLMKNEEFWRYFNRDMNRNFNLPNGDNALNFKRLRTKFGLQNRLFHTFSRGIKMIRK</sequence>
<evidence type="ECO:0000256" key="1">
    <source>
        <dbReference type="ARBA" id="ARBA00022741"/>
    </source>
</evidence>
<keyword evidence="3 9" id="KW-0347">Helicase</keyword>
<dbReference type="InterPro" id="IPR027417">
    <property type="entry name" value="P-loop_NTPase"/>
</dbReference>
<protein>
    <recommendedName>
        <fullName evidence="7">DNA 3'-5' helicase</fullName>
        <ecNumber evidence="7">5.6.2.4</ecNumber>
    </recommendedName>
</protein>
<proteinExistence type="predicted"/>
<name>A0A0A8L1T5_9SACH</name>
<dbReference type="SUPFAM" id="SSF52540">
    <property type="entry name" value="P-loop containing nucleoside triphosphate hydrolases"/>
    <property type="match status" value="1"/>
</dbReference>
<comment type="caution">
    <text evidence="12">The sequence shown here is derived from an EMBL/GenBank/DDBJ whole genome shotgun (WGS) entry which is preliminary data.</text>
</comment>
<dbReference type="Gene3D" id="3.40.50.300">
    <property type="entry name" value="P-loop containing nucleotide triphosphate hydrolases"/>
    <property type="match status" value="2"/>
</dbReference>
<dbReference type="GO" id="GO:0005524">
    <property type="term" value="F:ATP binding"/>
    <property type="evidence" value="ECO:0007669"/>
    <property type="project" value="UniProtKB-UniRule"/>
</dbReference>
<dbReference type="GO" id="GO:0000725">
    <property type="term" value="P:recombinational repair"/>
    <property type="evidence" value="ECO:0007669"/>
    <property type="project" value="TreeGrafter"/>
</dbReference>
<dbReference type="Proteomes" id="UP000031516">
    <property type="component" value="Unassembled WGS sequence"/>
</dbReference>
<evidence type="ECO:0000256" key="8">
    <source>
        <dbReference type="ARBA" id="ARBA00048988"/>
    </source>
</evidence>
<dbReference type="GO" id="GO:0005634">
    <property type="term" value="C:nucleus"/>
    <property type="evidence" value="ECO:0007669"/>
    <property type="project" value="TreeGrafter"/>
</dbReference>
<dbReference type="PANTHER" id="PTHR11070">
    <property type="entry name" value="UVRD / RECB / PCRA DNA HELICASE FAMILY MEMBER"/>
    <property type="match status" value="1"/>
</dbReference>
<dbReference type="GO" id="GO:0003677">
    <property type="term" value="F:DNA binding"/>
    <property type="evidence" value="ECO:0007669"/>
    <property type="project" value="InterPro"/>
</dbReference>
<dbReference type="Gene3D" id="1.10.486.10">
    <property type="entry name" value="PCRA, domain 4"/>
    <property type="match status" value="1"/>
</dbReference>
<dbReference type="InterPro" id="IPR014017">
    <property type="entry name" value="DNA_helicase_UvrD-like_C"/>
</dbReference>
<feature type="binding site" evidence="9">
    <location>
        <begin position="26"/>
        <end position="33"/>
    </location>
    <ligand>
        <name>ATP</name>
        <dbReference type="ChEBI" id="CHEBI:30616"/>
    </ligand>
</feature>
<dbReference type="PANTHER" id="PTHR11070:SF46">
    <property type="entry name" value="ATP-DEPENDENT DNA HELICASE HMI1, MITOCHONDRIAL"/>
    <property type="match status" value="1"/>
</dbReference>
<dbReference type="InterPro" id="IPR000212">
    <property type="entry name" value="DNA_helicase_UvrD/REP"/>
</dbReference>
<accession>A0A0A8L1T5</accession>
<feature type="domain" description="UvrD-like helicase C-terminal" evidence="11">
    <location>
        <begin position="289"/>
        <end position="597"/>
    </location>
</feature>
<dbReference type="Pfam" id="PF13361">
    <property type="entry name" value="UvrD_C"/>
    <property type="match status" value="1"/>
</dbReference>
<evidence type="ECO:0000259" key="11">
    <source>
        <dbReference type="PROSITE" id="PS51217"/>
    </source>
</evidence>
<evidence type="ECO:0000256" key="5">
    <source>
        <dbReference type="ARBA" id="ARBA00023235"/>
    </source>
</evidence>
<evidence type="ECO:0000256" key="2">
    <source>
        <dbReference type="ARBA" id="ARBA00022801"/>
    </source>
</evidence>
<evidence type="ECO:0000256" key="3">
    <source>
        <dbReference type="ARBA" id="ARBA00022806"/>
    </source>
</evidence>
<dbReference type="Pfam" id="PF00580">
    <property type="entry name" value="UvrD-helicase"/>
    <property type="match status" value="1"/>
</dbReference>
<feature type="domain" description="UvrD-like helicase ATP-binding" evidence="10">
    <location>
        <begin position="5"/>
        <end position="288"/>
    </location>
</feature>
<evidence type="ECO:0000256" key="9">
    <source>
        <dbReference type="PROSITE-ProRule" id="PRU00560"/>
    </source>
</evidence>
<dbReference type="OrthoDB" id="1470711at2759"/>
<dbReference type="EMBL" id="CCBQ010000018">
    <property type="protein sequence ID" value="CDO92820.1"/>
    <property type="molecule type" value="Genomic_DNA"/>
</dbReference>
<comment type="catalytic activity">
    <reaction evidence="6">
        <text>Couples ATP hydrolysis with the unwinding of duplex DNA by translocating in the 3'-5' direction.</text>
        <dbReference type="EC" id="5.6.2.4"/>
    </reaction>
</comment>
<gene>
    <name evidence="12" type="ORF">KLDO_g1129</name>
</gene>
<evidence type="ECO:0000313" key="12">
    <source>
        <dbReference type="EMBL" id="CDO92820.1"/>
    </source>
</evidence>
<evidence type="ECO:0000259" key="10">
    <source>
        <dbReference type="PROSITE" id="PS51198"/>
    </source>
</evidence>
<evidence type="ECO:0000256" key="7">
    <source>
        <dbReference type="ARBA" id="ARBA00034808"/>
    </source>
</evidence>
<evidence type="ECO:0000256" key="4">
    <source>
        <dbReference type="ARBA" id="ARBA00022840"/>
    </source>
</evidence>
<keyword evidence="2 9" id="KW-0378">Hydrolase</keyword>
<dbReference type="PROSITE" id="PS51217">
    <property type="entry name" value="UVRD_HELICASE_CTER"/>
    <property type="match status" value="1"/>
</dbReference>
<dbReference type="InterPro" id="IPR014016">
    <property type="entry name" value="UvrD-like_ATP-bd"/>
</dbReference>
<evidence type="ECO:0000256" key="6">
    <source>
        <dbReference type="ARBA" id="ARBA00034617"/>
    </source>
</evidence>
<keyword evidence="13" id="KW-1185">Reference proteome</keyword>
<reference evidence="12 13" key="1">
    <citation type="submission" date="2014-03" db="EMBL/GenBank/DDBJ databases">
        <title>The genome of Kluyveromyces dobzhanskii.</title>
        <authorList>
            <person name="Nystedt B."/>
            <person name="Astrom S."/>
        </authorList>
    </citation>
    <scope>NUCLEOTIDE SEQUENCE [LARGE SCALE GENOMIC DNA]</scope>
    <source>
        <strain evidence="12 13">CBS 2104</strain>
    </source>
</reference>
<dbReference type="AlphaFoldDB" id="A0A0A8L1T5"/>
<dbReference type="GO" id="GO:0016787">
    <property type="term" value="F:hydrolase activity"/>
    <property type="evidence" value="ECO:0007669"/>
    <property type="project" value="UniProtKB-UniRule"/>
</dbReference>
<keyword evidence="1 9" id="KW-0547">Nucleotide-binding</keyword>